<evidence type="ECO:0000256" key="1">
    <source>
        <dbReference type="ARBA" id="ARBA00007447"/>
    </source>
</evidence>
<dbReference type="InterPro" id="IPR001969">
    <property type="entry name" value="Aspartic_peptidase_AS"/>
</dbReference>
<keyword evidence="2" id="KW-0378">Hydrolase</keyword>
<dbReference type="SUPFAM" id="SSF50630">
    <property type="entry name" value="Acid proteases"/>
    <property type="match status" value="1"/>
</dbReference>
<sequence>MMIPYCGWLFALVPFLSSVEALPTAVSSPIELPVRWMYRNQNEDSTGLMRANLPSEKIHYDGEIIEPAVELGIGTPPQNFYLNFDTGSSITWFPSQSCTQDDGCISDRRKYQREIFIIHHKLTNTADFNPKDSSTYEDTVHVGDVSLPNQQVAQVNKQTGTFADQYARDSFSMDGIMGAGFGEIGPTIPMELYNKKLVPEPMFSVYMG</sequence>
<dbReference type="Pfam" id="PF00026">
    <property type="entry name" value="Asp"/>
    <property type="match status" value="1"/>
</dbReference>
<dbReference type="Gene3D" id="2.40.70.10">
    <property type="entry name" value="Acid Proteases"/>
    <property type="match status" value="1"/>
</dbReference>
<dbReference type="AlphaFoldDB" id="A0A068S9L1"/>
<dbReference type="InterPro" id="IPR034164">
    <property type="entry name" value="Pepsin-like_dom"/>
</dbReference>
<gene>
    <name evidence="5" type="ORF">LCOR_09517.1</name>
</gene>
<dbReference type="STRING" id="1263082.A0A068S9L1"/>
<keyword evidence="3" id="KW-0732">Signal</keyword>
<dbReference type="PROSITE" id="PS51767">
    <property type="entry name" value="PEPTIDASE_A1"/>
    <property type="match status" value="1"/>
</dbReference>
<dbReference type="PANTHER" id="PTHR47966:SF51">
    <property type="entry name" value="BETA-SITE APP-CLEAVING ENZYME, ISOFORM A-RELATED"/>
    <property type="match status" value="1"/>
</dbReference>
<feature type="signal peptide" evidence="3">
    <location>
        <begin position="1"/>
        <end position="21"/>
    </location>
</feature>
<dbReference type="InterPro" id="IPR021109">
    <property type="entry name" value="Peptidase_aspartic_dom_sf"/>
</dbReference>
<dbReference type="CDD" id="cd05471">
    <property type="entry name" value="pepsin_like"/>
    <property type="match status" value="1"/>
</dbReference>
<dbReference type="PROSITE" id="PS00141">
    <property type="entry name" value="ASP_PROTEASE"/>
    <property type="match status" value="1"/>
</dbReference>
<dbReference type="Proteomes" id="UP000027586">
    <property type="component" value="Unassembled WGS sequence"/>
</dbReference>
<dbReference type="EMBL" id="CBTN010000059">
    <property type="protein sequence ID" value="CDH58665.1"/>
    <property type="molecule type" value="Genomic_DNA"/>
</dbReference>
<evidence type="ECO:0000256" key="3">
    <source>
        <dbReference type="SAM" id="SignalP"/>
    </source>
</evidence>
<dbReference type="OrthoDB" id="771136at2759"/>
<dbReference type="InterPro" id="IPR033121">
    <property type="entry name" value="PEPTIDASE_A1"/>
</dbReference>
<comment type="caution">
    <text evidence="5">The sequence shown here is derived from an EMBL/GenBank/DDBJ whole genome shotgun (WGS) entry which is preliminary data.</text>
</comment>
<dbReference type="VEuPathDB" id="FungiDB:LCOR_09517.1"/>
<accession>A0A068S9L1</accession>
<keyword evidence="2" id="KW-0645">Protease</keyword>
<evidence type="ECO:0000256" key="2">
    <source>
        <dbReference type="ARBA" id="ARBA00022750"/>
    </source>
</evidence>
<reference evidence="5" key="1">
    <citation type="submission" date="2013-08" db="EMBL/GenBank/DDBJ databases">
        <title>Gene expansion shapes genome architecture in the human pathogen Lichtheimia corymbifera: an evolutionary genomics analysis in the ancient terrestrial Mucorales (Mucoromycotina).</title>
        <authorList>
            <person name="Schwartze V.U."/>
            <person name="Winter S."/>
            <person name="Shelest E."/>
            <person name="Marcet-Houben M."/>
            <person name="Horn F."/>
            <person name="Wehner S."/>
            <person name="Hoffmann K."/>
            <person name="Riege K."/>
            <person name="Sammeth M."/>
            <person name="Nowrousian M."/>
            <person name="Valiante V."/>
            <person name="Linde J."/>
            <person name="Jacobsen I.D."/>
            <person name="Marz M."/>
            <person name="Brakhage A.A."/>
            <person name="Gabaldon T."/>
            <person name="Bocker S."/>
            <person name="Voigt K."/>
        </authorList>
    </citation>
    <scope>NUCLEOTIDE SEQUENCE [LARGE SCALE GENOMIC DNA]</scope>
    <source>
        <strain evidence="5">FSU 9682</strain>
    </source>
</reference>
<evidence type="ECO:0000313" key="5">
    <source>
        <dbReference type="EMBL" id="CDH58665.1"/>
    </source>
</evidence>
<feature type="domain" description="Peptidase A1" evidence="4">
    <location>
        <begin position="67"/>
        <end position="208"/>
    </location>
</feature>
<dbReference type="GO" id="GO:0004190">
    <property type="term" value="F:aspartic-type endopeptidase activity"/>
    <property type="evidence" value="ECO:0007669"/>
    <property type="project" value="UniProtKB-KW"/>
</dbReference>
<proteinExistence type="inferred from homology"/>
<evidence type="ECO:0000259" key="4">
    <source>
        <dbReference type="PROSITE" id="PS51767"/>
    </source>
</evidence>
<comment type="similarity">
    <text evidence="1">Belongs to the peptidase A1 family.</text>
</comment>
<protein>
    <recommendedName>
        <fullName evidence="4">Peptidase A1 domain-containing protein</fullName>
    </recommendedName>
</protein>
<dbReference type="InterPro" id="IPR001461">
    <property type="entry name" value="Aspartic_peptidase_A1"/>
</dbReference>
<name>A0A068S9L1_9FUNG</name>
<keyword evidence="2" id="KW-0064">Aspartyl protease</keyword>
<dbReference type="PANTHER" id="PTHR47966">
    <property type="entry name" value="BETA-SITE APP-CLEAVING ENZYME, ISOFORM A-RELATED"/>
    <property type="match status" value="1"/>
</dbReference>
<feature type="chain" id="PRO_5001655644" description="Peptidase A1 domain-containing protein" evidence="3">
    <location>
        <begin position="22"/>
        <end position="208"/>
    </location>
</feature>
<dbReference type="GO" id="GO:0006508">
    <property type="term" value="P:proteolysis"/>
    <property type="evidence" value="ECO:0007669"/>
    <property type="project" value="InterPro"/>
</dbReference>
<organism evidence="5 6">
    <name type="scientific">Lichtheimia corymbifera JMRC:FSU:9682</name>
    <dbReference type="NCBI Taxonomy" id="1263082"/>
    <lineage>
        <taxon>Eukaryota</taxon>
        <taxon>Fungi</taxon>
        <taxon>Fungi incertae sedis</taxon>
        <taxon>Mucoromycota</taxon>
        <taxon>Mucoromycotina</taxon>
        <taxon>Mucoromycetes</taxon>
        <taxon>Mucorales</taxon>
        <taxon>Lichtheimiaceae</taxon>
        <taxon>Lichtheimia</taxon>
    </lineage>
</organism>
<keyword evidence="6" id="KW-1185">Reference proteome</keyword>
<evidence type="ECO:0000313" key="6">
    <source>
        <dbReference type="Proteomes" id="UP000027586"/>
    </source>
</evidence>